<proteinExistence type="inferred from homology"/>
<evidence type="ECO:0000256" key="8">
    <source>
        <dbReference type="SAM" id="Phobius"/>
    </source>
</evidence>
<keyword evidence="5 8" id="KW-0812">Transmembrane</keyword>
<feature type="transmembrane region" description="Helical" evidence="8">
    <location>
        <begin position="219"/>
        <end position="236"/>
    </location>
</feature>
<feature type="transmembrane region" description="Helical" evidence="8">
    <location>
        <begin position="158"/>
        <end position="174"/>
    </location>
</feature>
<evidence type="ECO:0000313" key="11">
    <source>
        <dbReference type="Proteomes" id="UP000503222"/>
    </source>
</evidence>
<feature type="transmembrane region" description="Helical" evidence="8">
    <location>
        <begin position="46"/>
        <end position="68"/>
    </location>
</feature>
<feature type="transmembrane region" description="Helical" evidence="8">
    <location>
        <begin position="248"/>
        <end position="268"/>
    </location>
</feature>
<evidence type="ECO:0000256" key="2">
    <source>
        <dbReference type="ARBA" id="ARBA00007362"/>
    </source>
</evidence>
<evidence type="ECO:0000256" key="3">
    <source>
        <dbReference type="ARBA" id="ARBA00022448"/>
    </source>
</evidence>
<dbReference type="InterPro" id="IPR004626">
    <property type="entry name" value="RarD"/>
</dbReference>
<accession>A0A6G7YP27</accession>
<evidence type="ECO:0000313" key="10">
    <source>
        <dbReference type="EMBL" id="QIK78489.1"/>
    </source>
</evidence>
<protein>
    <submittedName>
        <fullName evidence="10">EamA family transporter RarD</fullName>
    </submittedName>
</protein>
<sequence length="304" mass="32714">MNSPAETNARAVQRKGFLCGLGAYGFWGVLPIYFKQIPGIPPVDVVAHRVLWSVPLLLLILTVTRQLASLRAAFANGRALQFLSATAVLIAINWLLYIYAIVNGHILAGSLGYYLNPLANVLLGRFILKEPLTRLQWAAVALAAAGIAALAVEAIDQLWISLSLCASFATYGLLRKLAPVESAVGLTVETSLLLPLAVGWLSWQAISGQPVFGETTHDTAFLLVAGLVTSLPLLLFTAAARALRYSTLGMLQFLAPTLQFLIAVWIYGEAFTTAHAIAFGAIWIALAIYVSQLLRQSERSPSEA</sequence>
<feature type="transmembrane region" description="Helical" evidence="8">
    <location>
        <begin position="16"/>
        <end position="34"/>
    </location>
</feature>
<dbReference type="KEGG" id="spii:G7077_05810"/>
<feature type="domain" description="EamA" evidence="9">
    <location>
        <begin position="15"/>
        <end position="150"/>
    </location>
</feature>
<keyword evidence="6 8" id="KW-1133">Transmembrane helix</keyword>
<evidence type="ECO:0000259" key="9">
    <source>
        <dbReference type="Pfam" id="PF00892"/>
    </source>
</evidence>
<gene>
    <name evidence="10" type="primary">rarD</name>
    <name evidence="10" type="ORF">G7077_05810</name>
</gene>
<evidence type="ECO:0000256" key="6">
    <source>
        <dbReference type="ARBA" id="ARBA00022989"/>
    </source>
</evidence>
<dbReference type="PANTHER" id="PTHR22911">
    <property type="entry name" value="ACYL-MALONYL CONDENSING ENZYME-RELATED"/>
    <property type="match status" value="1"/>
</dbReference>
<feature type="transmembrane region" description="Helical" evidence="8">
    <location>
        <begin position="186"/>
        <end position="207"/>
    </location>
</feature>
<dbReference type="NCBIfam" id="TIGR00688">
    <property type="entry name" value="rarD"/>
    <property type="match status" value="1"/>
</dbReference>
<comment type="subcellular location">
    <subcellularLocation>
        <location evidence="1">Cell membrane</location>
        <topology evidence="1">Multi-pass membrane protein</topology>
    </subcellularLocation>
</comment>
<feature type="transmembrane region" description="Helical" evidence="8">
    <location>
        <begin position="274"/>
        <end position="294"/>
    </location>
</feature>
<feature type="transmembrane region" description="Helical" evidence="8">
    <location>
        <begin position="80"/>
        <end position="100"/>
    </location>
</feature>
<dbReference type="SUPFAM" id="SSF103481">
    <property type="entry name" value="Multidrug resistance efflux transporter EmrE"/>
    <property type="match status" value="2"/>
</dbReference>
<keyword evidence="4" id="KW-1003">Cell membrane</keyword>
<evidence type="ECO:0000256" key="1">
    <source>
        <dbReference type="ARBA" id="ARBA00004651"/>
    </source>
</evidence>
<evidence type="ECO:0000256" key="7">
    <source>
        <dbReference type="ARBA" id="ARBA00023136"/>
    </source>
</evidence>
<evidence type="ECO:0000256" key="5">
    <source>
        <dbReference type="ARBA" id="ARBA00022692"/>
    </source>
</evidence>
<name>A0A6G7YP27_9SPHN</name>
<feature type="transmembrane region" description="Helical" evidence="8">
    <location>
        <begin position="106"/>
        <end position="128"/>
    </location>
</feature>
<dbReference type="PANTHER" id="PTHR22911:SF137">
    <property type="entry name" value="SOLUTE CARRIER FAMILY 35 MEMBER G2-RELATED"/>
    <property type="match status" value="1"/>
</dbReference>
<keyword evidence="7 8" id="KW-0472">Membrane</keyword>
<dbReference type="InterPro" id="IPR037185">
    <property type="entry name" value="EmrE-like"/>
</dbReference>
<dbReference type="AlphaFoldDB" id="A0A6G7YP27"/>
<dbReference type="EMBL" id="CP049869">
    <property type="protein sequence ID" value="QIK78489.1"/>
    <property type="molecule type" value="Genomic_DNA"/>
</dbReference>
<dbReference type="Proteomes" id="UP000503222">
    <property type="component" value="Chromosome"/>
</dbReference>
<dbReference type="GO" id="GO:0005886">
    <property type="term" value="C:plasma membrane"/>
    <property type="evidence" value="ECO:0007669"/>
    <property type="project" value="UniProtKB-SubCell"/>
</dbReference>
<organism evidence="10 11">
    <name type="scientific">Sphingomonas piscis</name>
    <dbReference type="NCBI Taxonomy" id="2714943"/>
    <lineage>
        <taxon>Bacteria</taxon>
        <taxon>Pseudomonadati</taxon>
        <taxon>Pseudomonadota</taxon>
        <taxon>Alphaproteobacteria</taxon>
        <taxon>Sphingomonadales</taxon>
        <taxon>Sphingomonadaceae</taxon>
        <taxon>Sphingomonas</taxon>
    </lineage>
</organism>
<dbReference type="InterPro" id="IPR000620">
    <property type="entry name" value="EamA_dom"/>
</dbReference>
<dbReference type="RefSeq" id="WP_166410882.1">
    <property type="nucleotide sequence ID" value="NZ_CP049869.1"/>
</dbReference>
<reference evidence="10 11" key="1">
    <citation type="submission" date="2020-03" db="EMBL/GenBank/DDBJ databases">
        <title>Sphingomonas sp. nov., isolated from fish.</title>
        <authorList>
            <person name="Hyun D.-W."/>
            <person name="Bae J.-W."/>
        </authorList>
    </citation>
    <scope>NUCLEOTIDE SEQUENCE [LARGE SCALE GENOMIC DNA]</scope>
    <source>
        <strain evidence="10 11">HDW15B</strain>
    </source>
</reference>
<evidence type="ECO:0000256" key="4">
    <source>
        <dbReference type="ARBA" id="ARBA00022475"/>
    </source>
</evidence>
<dbReference type="Pfam" id="PF00892">
    <property type="entry name" value="EamA"/>
    <property type="match status" value="1"/>
</dbReference>
<keyword evidence="3" id="KW-0813">Transport</keyword>
<keyword evidence="11" id="KW-1185">Reference proteome</keyword>
<comment type="similarity">
    <text evidence="2">Belongs to the EamA transporter family.</text>
</comment>
<feature type="transmembrane region" description="Helical" evidence="8">
    <location>
        <begin position="135"/>
        <end position="152"/>
    </location>
</feature>